<dbReference type="GO" id="GO:0004185">
    <property type="term" value="F:serine-type carboxypeptidase activity"/>
    <property type="evidence" value="ECO:0007669"/>
    <property type="project" value="InterPro"/>
</dbReference>
<feature type="chain" id="PRO_5018052424" evidence="3">
    <location>
        <begin position="31"/>
        <end position="503"/>
    </location>
</feature>
<keyword evidence="4" id="KW-0645">Protease</keyword>
<dbReference type="SUPFAM" id="SSF56601">
    <property type="entry name" value="beta-lactamase/transpeptidase-like"/>
    <property type="match status" value="1"/>
</dbReference>
<dbReference type="Pfam" id="PF02113">
    <property type="entry name" value="Peptidase_S13"/>
    <property type="match status" value="1"/>
</dbReference>
<name>A0A3N2DMN3_9GAMM</name>
<dbReference type="Gene3D" id="3.40.710.10">
    <property type="entry name" value="DD-peptidase/beta-lactamase superfamily"/>
    <property type="match status" value="2"/>
</dbReference>
<dbReference type="EMBL" id="RKHR01000004">
    <property type="protein sequence ID" value="ROS01058.1"/>
    <property type="molecule type" value="Genomic_DNA"/>
</dbReference>
<dbReference type="Proteomes" id="UP000275394">
    <property type="component" value="Unassembled WGS sequence"/>
</dbReference>
<comment type="similarity">
    <text evidence="1">Belongs to the peptidase S13 family.</text>
</comment>
<reference evidence="4 5" key="1">
    <citation type="submission" date="2018-11" db="EMBL/GenBank/DDBJ databases">
        <title>Genomic Encyclopedia of Type Strains, Phase IV (KMG-IV): sequencing the most valuable type-strain genomes for metagenomic binning, comparative biology and taxonomic classification.</title>
        <authorList>
            <person name="Goeker M."/>
        </authorList>
    </citation>
    <scope>NUCLEOTIDE SEQUENCE [LARGE SCALE GENOMIC DNA]</scope>
    <source>
        <strain evidence="4 5">DSM 100316</strain>
    </source>
</reference>
<evidence type="ECO:0000313" key="5">
    <source>
        <dbReference type="Proteomes" id="UP000275394"/>
    </source>
</evidence>
<comment type="caution">
    <text evidence="4">The sequence shown here is derived from an EMBL/GenBank/DDBJ whole genome shotgun (WGS) entry which is preliminary data.</text>
</comment>
<sequence length="503" mass="54920">MSQPLIQRLTLPARHLLCICSLFITIASHASSIEESLDKATASLPAGSRVSLIIRDNHGRVLLQRNNTQLIAPASTQKLFTALAAYYQLGNAFRFKTTLTQSKNGDTAIVFSGDPLLQRADLHRLLMQAQANGLKTIKGDLILDGSIFNGQKWSQGQSWSDTNVCFAAPATAISLNHNCVKGSIRTHGAGRQTSVYIPSYEPISVSSNAYTVSTSEAKRLSCSLDLDHFDNNHYQISGCSAPRKNLLPISIAVTEPSAYVSAIIREEAKKIGLKISGDIVIGSASNNAKTIAEHRSEPLPFYLKRMLKKSDNQIADALFKTVGYQYSNSPGNNTTATKQATVPGNFTNGAKAVRAILLENAGIDIGNAFIRDGSGLSRHNLTNADALFQVVSTIASLHEKDPTLYDALPISGVDGTLRYRRGLINKPLKGKIHAKTGHLQGVYNLAGFITTKNKQQLRFVLLIDGFNLSSEQRKAYSRNTAKHPIKVFYERFFNALYNSSPRK</sequence>
<feature type="signal peptide" evidence="3">
    <location>
        <begin position="1"/>
        <end position="30"/>
    </location>
</feature>
<dbReference type="PANTHER" id="PTHR30023">
    <property type="entry name" value="D-ALANYL-D-ALANINE CARBOXYPEPTIDASE"/>
    <property type="match status" value="1"/>
</dbReference>
<evidence type="ECO:0000313" key="4">
    <source>
        <dbReference type="EMBL" id="ROS01058.1"/>
    </source>
</evidence>
<protein>
    <submittedName>
        <fullName evidence="4">D-alanyl-D-alanine carboxypeptidase/D-alanyl-D-alanine-endopeptidase (Penicillin-binding protein 4)</fullName>
    </submittedName>
</protein>
<proteinExistence type="inferred from homology"/>
<dbReference type="InterPro" id="IPR000667">
    <property type="entry name" value="Peptidase_S13"/>
</dbReference>
<organism evidence="4 5">
    <name type="scientific">Sinobacterium caligoides</name>
    <dbReference type="NCBI Taxonomy" id="933926"/>
    <lineage>
        <taxon>Bacteria</taxon>
        <taxon>Pseudomonadati</taxon>
        <taxon>Pseudomonadota</taxon>
        <taxon>Gammaproteobacteria</taxon>
        <taxon>Cellvibrionales</taxon>
        <taxon>Spongiibacteraceae</taxon>
        <taxon>Sinobacterium</taxon>
    </lineage>
</organism>
<evidence type="ECO:0000256" key="3">
    <source>
        <dbReference type="SAM" id="SignalP"/>
    </source>
</evidence>
<keyword evidence="4" id="KW-0121">Carboxypeptidase</keyword>
<dbReference type="NCBIfam" id="TIGR00666">
    <property type="entry name" value="PBP4"/>
    <property type="match status" value="1"/>
</dbReference>
<dbReference type="PRINTS" id="PR00922">
    <property type="entry name" value="DADACBPTASE3"/>
</dbReference>
<evidence type="ECO:0000256" key="2">
    <source>
        <dbReference type="ARBA" id="ARBA00022801"/>
    </source>
</evidence>
<dbReference type="AlphaFoldDB" id="A0A3N2DMN3"/>
<keyword evidence="5" id="KW-1185">Reference proteome</keyword>
<dbReference type="GO" id="GO:0000270">
    <property type="term" value="P:peptidoglycan metabolic process"/>
    <property type="evidence" value="ECO:0007669"/>
    <property type="project" value="TreeGrafter"/>
</dbReference>
<keyword evidence="3" id="KW-0732">Signal</keyword>
<accession>A0A3N2DMN3</accession>
<keyword evidence="2" id="KW-0378">Hydrolase</keyword>
<dbReference type="GO" id="GO:0006508">
    <property type="term" value="P:proteolysis"/>
    <property type="evidence" value="ECO:0007669"/>
    <property type="project" value="InterPro"/>
</dbReference>
<dbReference type="InterPro" id="IPR012338">
    <property type="entry name" value="Beta-lactam/transpept-like"/>
</dbReference>
<gene>
    <name evidence="4" type="ORF">EDC56_1482</name>
</gene>
<dbReference type="Gene3D" id="3.50.80.20">
    <property type="entry name" value="D-Ala-D-Ala carboxypeptidase C, peptidase S13"/>
    <property type="match status" value="1"/>
</dbReference>
<evidence type="ECO:0000256" key="1">
    <source>
        <dbReference type="ARBA" id="ARBA00006096"/>
    </source>
</evidence>
<dbReference type="PANTHER" id="PTHR30023:SF0">
    <property type="entry name" value="PENICILLIN-SENSITIVE CARBOXYPEPTIDASE A"/>
    <property type="match status" value="1"/>
</dbReference>
<dbReference type="RefSeq" id="WP_162844118.1">
    <property type="nucleotide sequence ID" value="NZ_RKHR01000004.1"/>
</dbReference>